<protein>
    <submittedName>
        <fullName evidence="3">AAA family ATPase</fullName>
    </submittedName>
</protein>
<comment type="caution">
    <text evidence="3">The sequence shown here is derived from an EMBL/GenBank/DDBJ whole genome shotgun (WGS) entry which is preliminary data.</text>
</comment>
<dbReference type="InterPro" id="IPR041664">
    <property type="entry name" value="AAA_16"/>
</dbReference>
<evidence type="ECO:0000256" key="1">
    <source>
        <dbReference type="ARBA" id="ARBA00023125"/>
    </source>
</evidence>
<dbReference type="Gene3D" id="3.40.50.300">
    <property type="entry name" value="P-loop containing nucleotide triphosphate hydrolases"/>
    <property type="match status" value="1"/>
</dbReference>
<dbReference type="GO" id="GO:0003677">
    <property type="term" value="F:DNA binding"/>
    <property type="evidence" value="ECO:0007669"/>
    <property type="project" value="UniProtKB-KW"/>
</dbReference>
<dbReference type="Gene3D" id="1.10.10.10">
    <property type="entry name" value="Winged helix-like DNA-binding domain superfamily/Winged helix DNA-binding domain"/>
    <property type="match status" value="1"/>
</dbReference>
<dbReference type="InterPro" id="IPR003593">
    <property type="entry name" value="AAA+_ATPase"/>
</dbReference>
<dbReference type="PANTHER" id="PTHR34301:SF8">
    <property type="entry name" value="ATPASE DOMAIN-CONTAINING PROTEIN"/>
    <property type="match status" value="1"/>
</dbReference>
<dbReference type="SMART" id="SM00382">
    <property type="entry name" value="AAA"/>
    <property type="match status" value="1"/>
</dbReference>
<dbReference type="PANTHER" id="PTHR34301">
    <property type="entry name" value="DNA-BINDING PROTEIN-RELATED"/>
    <property type="match status" value="1"/>
</dbReference>
<dbReference type="Proteomes" id="UP000324726">
    <property type="component" value="Unassembled WGS sequence"/>
</dbReference>
<dbReference type="Pfam" id="PF13191">
    <property type="entry name" value="AAA_16"/>
    <property type="match status" value="1"/>
</dbReference>
<name>A0A5D4FV64_9CORY</name>
<dbReference type="RefSeq" id="WP_148811511.1">
    <property type="nucleotide sequence ID" value="NZ_CP136640.1"/>
</dbReference>
<dbReference type="InterPro" id="IPR027417">
    <property type="entry name" value="P-loop_NTPase"/>
</dbReference>
<reference evidence="3 4" key="1">
    <citation type="submission" date="2019-08" db="EMBL/GenBank/DDBJ databases">
        <title>Draft genome of C. urealyticum strain VH4248.</title>
        <authorList>
            <person name="Navas J."/>
        </authorList>
    </citation>
    <scope>NUCLEOTIDE SEQUENCE [LARGE SCALE GENOMIC DNA]</scope>
    <source>
        <strain evidence="3 4">VH4248</strain>
    </source>
</reference>
<evidence type="ECO:0000313" key="4">
    <source>
        <dbReference type="Proteomes" id="UP000324726"/>
    </source>
</evidence>
<accession>A0A5D4FV64</accession>
<evidence type="ECO:0000259" key="2">
    <source>
        <dbReference type="SMART" id="SM00382"/>
    </source>
</evidence>
<evidence type="ECO:0000313" key="3">
    <source>
        <dbReference type="EMBL" id="TYR19804.1"/>
    </source>
</evidence>
<dbReference type="InterPro" id="IPR036388">
    <property type="entry name" value="WH-like_DNA-bd_sf"/>
</dbReference>
<sequence length="380" mass="41588">MQPSPYTPGSVAKETYGREKHMKNLRRELAFLAQFQELVGRVSVFVGPRGVGKTSLLRAAQREAENIGINTIFVTAGDGPFVQELMLALEELSETWHTEAKDYFRGLIRNLRITLGGFSIEAPQTNDGASRNLGRQLQELLTSAGDNSSKKGKGLLILIDEIQAADPEGMRAFAYAWQHMQAENPDLPAMTIAAGLSHAQDAITDAVSFAERFRYVYLSNLDGPAAENALTQPAKAQQVTWSETALSLALSSVQGYPYFLQVIGDETWADANYPSAGYQITEANVSNGLLEFNEIRQSFFRARWAKATPKEQEVLRAMARLGGDRVSRSDIAHELGVSTQTLSQPRANLIDKGLVSSPEHGFLEFTAPGFAEYVLAVDGA</sequence>
<dbReference type="EMBL" id="VSZI01000001">
    <property type="protein sequence ID" value="TYR19804.1"/>
    <property type="molecule type" value="Genomic_DNA"/>
</dbReference>
<proteinExistence type="predicted"/>
<dbReference type="InterPro" id="IPR036390">
    <property type="entry name" value="WH_DNA-bd_sf"/>
</dbReference>
<dbReference type="SUPFAM" id="SSF52540">
    <property type="entry name" value="P-loop containing nucleoside triphosphate hydrolases"/>
    <property type="match status" value="1"/>
</dbReference>
<dbReference type="SUPFAM" id="SSF46785">
    <property type="entry name" value="Winged helix' DNA-binding domain"/>
    <property type="match status" value="1"/>
</dbReference>
<organism evidence="3 4">
    <name type="scientific">Corynebacterium urealyticum</name>
    <dbReference type="NCBI Taxonomy" id="43771"/>
    <lineage>
        <taxon>Bacteria</taxon>
        <taxon>Bacillati</taxon>
        <taxon>Actinomycetota</taxon>
        <taxon>Actinomycetes</taxon>
        <taxon>Mycobacteriales</taxon>
        <taxon>Corynebacteriaceae</taxon>
        <taxon>Corynebacterium</taxon>
    </lineage>
</organism>
<dbReference type="AlphaFoldDB" id="A0A5D4FV64"/>
<keyword evidence="1" id="KW-0238">DNA-binding</keyword>
<feature type="domain" description="AAA+ ATPase" evidence="2">
    <location>
        <begin position="39"/>
        <end position="222"/>
    </location>
</feature>
<gene>
    <name evidence="3" type="ORF">FYJ87_02070</name>
</gene>